<feature type="transmembrane region" description="Helical" evidence="1">
    <location>
        <begin position="200"/>
        <end position="218"/>
    </location>
</feature>
<sequence length="410" mass="45463">MDTVGPLFCEQKGLHPLEHPSVFQTVYNRVVSAPSYLCGAPKRFIIMVGALAMIFGVFFLMSLALWFIVSGVICTVLFEYAQVRPVTMSKAVTGISVSGGICVLSVALVILSVNINRRMKGTRNFRIINLFMFGRWLSFLAVSLSAVFVGFFVGMVILAANPSLTWIVFSVTGWAVNLLLITVIFTYIKRRTPLDYLSHMMYAIILTLALPLLFYYLYIGRIDGLEGADRTLFSDAPWALWIALPFLTLAPIYTPVRETLALSGLKTVLDLSFFNHKGSTTSVQETNEGMQMLIHIGYLVKDCLKSLLTVTNKGGKFQMFRPDMIEPDYTMPTVWAEVESRGTQIGQPLSALPDSSYFTIKEINVEWIKRLPMNLVTSLSAAAVAHTMGRLDSKNAPLRGLLQAIGLNLG</sequence>
<evidence type="ECO:0000256" key="1">
    <source>
        <dbReference type="SAM" id="Phobius"/>
    </source>
</evidence>
<feature type="transmembrane region" description="Helical" evidence="1">
    <location>
        <begin position="136"/>
        <end position="160"/>
    </location>
</feature>
<protein>
    <submittedName>
        <fullName evidence="2">Uncharacterized protein</fullName>
    </submittedName>
</protein>
<keyword evidence="1" id="KW-0812">Transmembrane</keyword>
<feature type="non-terminal residue" evidence="2">
    <location>
        <position position="1"/>
    </location>
</feature>
<evidence type="ECO:0000313" key="2">
    <source>
        <dbReference type="EMBL" id="GIQ83940.1"/>
    </source>
</evidence>
<proteinExistence type="predicted"/>
<dbReference type="AlphaFoldDB" id="A0A9K3GIU8"/>
<evidence type="ECO:0000313" key="3">
    <source>
        <dbReference type="Proteomes" id="UP000265618"/>
    </source>
</evidence>
<feature type="transmembrane region" description="Helical" evidence="1">
    <location>
        <begin position="166"/>
        <end position="188"/>
    </location>
</feature>
<keyword evidence="3" id="KW-1185">Reference proteome</keyword>
<dbReference type="EMBL" id="BDIP01001242">
    <property type="protein sequence ID" value="GIQ83940.1"/>
    <property type="molecule type" value="Genomic_DNA"/>
</dbReference>
<feature type="transmembrane region" description="Helical" evidence="1">
    <location>
        <begin position="238"/>
        <end position="256"/>
    </location>
</feature>
<feature type="transmembrane region" description="Helical" evidence="1">
    <location>
        <begin position="44"/>
        <end position="73"/>
    </location>
</feature>
<gene>
    <name evidence="2" type="ORF">KIPB_005347</name>
</gene>
<feature type="transmembrane region" description="Helical" evidence="1">
    <location>
        <begin position="93"/>
        <end position="115"/>
    </location>
</feature>
<dbReference type="Proteomes" id="UP000265618">
    <property type="component" value="Unassembled WGS sequence"/>
</dbReference>
<accession>A0A9K3GIU8</accession>
<keyword evidence="1" id="KW-0472">Membrane</keyword>
<organism evidence="2 3">
    <name type="scientific">Kipferlia bialata</name>
    <dbReference type="NCBI Taxonomy" id="797122"/>
    <lineage>
        <taxon>Eukaryota</taxon>
        <taxon>Metamonada</taxon>
        <taxon>Carpediemonas-like organisms</taxon>
        <taxon>Kipferlia</taxon>
    </lineage>
</organism>
<keyword evidence="1" id="KW-1133">Transmembrane helix</keyword>
<comment type="caution">
    <text evidence="2">The sequence shown here is derived from an EMBL/GenBank/DDBJ whole genome shotgun (WGS) entry which is preliminary data.</text>
</comment>
<reference evidence="2 3" key="1">
    <citation type="journal article" date="2018" name="PLoS ONE">
        <title>The draft genome of Kipferlia bialata reveals reductive genome evolution in fornicate parasites.</title>
        <authorList>
            <person name="Tanifuji G."/>
            <person name="Takabayashi S."/>
            <person name="Kume K."/>
            <person name="Takagi M."/>
            <person name="Nakayama T."/>
            <person name="Kamikawa R."/>
            <person name="Inagaki Y."/>
            <person name="Hashimoto T."/>
        </authorList>
    </citation>
    <scope>NUCLEOTIDE SEQUENCE [LARGE SCALE GENOMIC DNA]</scope>
    <source>
        <strain evidence="2">NY0173</strain>
    </source>
</reference>
<name>A0A9K3GIU8_9EUKA</name>